<evidence type="ECO:0000313" key="1">
    <source>
        <dbReference type="EMBL" id="KZL88907.1"/>
    </source>
</evidence>
<gene>
    <name evidence="1" type="ORF">CLMAG_58110</name>
</gene>
<comment type="caution">
    <text evidence="1">The sequence shown here is derived from an EMBL/GenBank/DDBJ whole genome shotgun (WGS) entry which is preliminary data.</text>
</comment>
<evidence type="ECO:0000313" key="2">
    <source>
        <dbReference type="Proteomes" id="UP000076603"/>
    </source>
</evidence>
<dbReference type="STRING" id="1121326.CLMAG_58110"/>
<organism evidence="1 2">
    <name type="scientific">Clostridium magnum DSM 2767</name>
    <dbReference type="NCBI Taxonomy" id="1121326"/>
    <lineage>
        <taxon>Bacteria</taxon>
        <taxon>Bacillati</taxon>
        <taxon>Bacillota</taxon>
        <taxon>Clostridia</taxon>
        <taxon>Eubacteriales</taxon>
        <taxon>Clostridiaceae</taxon>
        <taxon>Clostridium</taxon>
    </lineage>
</organism>
<name>A0A162QSI2_9CLOT</name>
<dbReference type="AlphaFoldDB" id="A0A162QSI2"/>
<proteinExistence type="predicted"/>
<sequence length="316" mass="37072">MDSLFTSDDKIKVVKSPFSAYENEGAKYDGQNRNVRLEEVISRVQRNQIKAYDYLILEAVSELEFATSRMVTQYLLLRNVEDITQEKVHRRLKFLKDCKVVGRYLFFNEETETNLRIYCLEKHGKTLLLGRNYPCKWKPTDSIRVGDMKSILARNQVLMAFRVKVKNLASYEINPSVKLVKSANIFNPHLLITLDVQGKKEEIFFESVRSYQGYRESAIERLKKYEEYYNYFTPTADKMEPPKFIIIGEDDIHLFEIFKSTLKANINFKDMGIIYTHDLRVLDNEINKSFIRFDMKSENGKAKAKLTELNYAAIQL</sequence>
<protein>
    <recommendedName>
        <fullName evidence="3">Replication-relaxation</fullName>
    </recommendedName>
</protein>
<evidence type="ECO:0008006" key="3">
    <source>
        <dbReference type="Google" id="ProtNLM"/>
    </source>
</evidence>
<dbReference type="Proteomes" id="UP000076603">
    <property type="component" value="Unassembled WGS sequence"/>
</dbReference>
<dbReference type="RefSeq" id="WP_066630439.1">
    <property type="nucleotide sequence ID" value="NZ_FQXL01000030.1"/>
</dbReference>
<accession>A0A162QSI2</accession>
<dbReference type="PATRIC" id="fig|1121326.3.peg.5872"/>
<dbReference type="OrthoDB" id="9112061at2"/>
<keyword evidence="2" id="KW-1185">Reference proteome</keyword>
<dbReference type="EMBL" id="LWAE01000013">
    <property type="protein sequence ID" value="KZL88907.1"/>
    <property type="molecule type" value="Genomic_DNA"/>
</dbReference>
<reference evidence="1 2" key="1">
    <citation type="submission" date="2016-04" db="EMBL/GenBank/DDBJ databases">
        <title>Genome sequence of Clostridium magnum DSM 2767.</title>
        <authorList>
            <person name="Poehlein A."/>
            <person name="Uhlig R."/>
            <person name="Fischer R."/>
            <person name="Bahl H."/>
            <person name="Daniel R."/>
        </authorList>
    </citation>
    <scope>NUCLEOTIDE SEQUENCE [LARGE SCALE GENOMIC DNA]</scope>
    <source>
        <strain evidence="1 2">DSM 2767</strain>
    </source>
</reference>